<evidence type="ECO:0000313" key="2">
    <source>
        <dbReference type="Proteomes" id="UP001215712"/>
    </source>
</evidence>
<name>A0AAD6HND4_9EURO</name>
<dbReference type="EMBL" id="JAQJAN010000006">
    <property type="protein sequence ID" value="KAJ5727609.1"/>
    <property type="molecule type" value="Genomic_DNA"/>
</dbReference>
<comment type="caution">
    <text evidence="1">The sequence shown here is derived from an EMBL/GenBank/DDBJ whole genome shotgun (WGS) entry which is preliminary data.</text>
</comment>
<evidence type="ECO:0000313" key="1">
    <source>
        <dbReference type="EMBL" id="KAJ5727609.1"/>
    </source>
</evidence>
<proteinExistence type="predicted"/>
<reference evidence="1" key="2">
    <citation type="submission" date="2023-01" db="EMBL/GenBank/DDBJ databases">
        <authorList>
            <person name="Petersen C."/>
        </authorList>
    </citation>
    <scope>NUCLEOTIDE SEQUENCE</scope>
    <source>
        <strain evidence="1">IBT 17514</strain>
    </source>
</reference>
<gene>
    <name evidence="1" type="ORF">N7493_005429</name>
</gene>
<reference evidence="1" key="1">
    <citation type="journal article" date="2023" name="IMA Fungus">
        <title>Comparative genomic study of the Penicillium genus elucidates a diverse pangenome and 15 lateral gene transfer events.</title>
        <authorList>
            <person name="Petersen C."/>
            <person name="Sorensen T."/>
            <person name="Nielsen M.R."/>
            <person name="Sondergaard T.E."/>
            <person name="Sorensen J.L."/>
            <person name="Fitzpatrick D.A."/>
            <person name="Frisvad J.C."/>
            <person name="Nielsen K.L."/>
        </authorList>
    </citation>
    <scope>NUCLEOTIDE SEQUENCE</scope>
    <source>
        <strain evidence="1">IBT 17514</strain>
    </source>
</reference>
<sequence>MPDANTSTEYSEGERLLAAALVEYFTDDQMRRGGGFTFEQVEEGIRHVFPLVVEMRREMAKNASTGDGSEQQGQQ</sequence>
<accession>A0AAD6HND4</accession>
<organism evidence="1 2">
    <name type="scientific">Penicillium malachiteum</name>
    <dbReference type="NCBI Taxonomy" id="1324776"/>
    <lineage>
        <taxon>Eukaryota</taxon>
        <taxon>Fungi</taxon>
        <taxon>Dikarya</taxon>
        <taxon>Ascomycota</taxon>
        <taxon>Pezizomycotina</taxon>
        <taxon>Eurotiomycetes</taxon>
        <taxon>Eurotiomycetidae</taxon>
        <taxon>Eurotiales</taxon>
        <taxon>Aspergillaceae</taxon>
        <taxon>Penicillium</taxon>
    </lineage>
</organism>
<dbReference type="AlphaFoldDB" id="A0AAD6HND4"/>
<protein>
    <submittedName>
        <fullName evidence="1">Uncharacterized protein</fullName>
    </submittedName>
</protein>
<keyword evidence="2" id="KW-1185">Reference proteome</keyword>
<dbReference type="Proteomes" id="UP001215712">
    <property type="component" value="Unassembled WGS sequence"/>
</dbReference>